<name>A0A5N6JB81_9EURO</name>
<sequence length="352" mass="39480">MTLIYLSINTNAILKDDQDQDVQRNSWKAILCGIILAIFTFVLPFTGVILQELNVIKHQTIVPRLGIILGLIAFAMVWIYYDNVAVHRRAAWRFEVDVTHPDTLPSPAFVIAIGYGDAAFAQFRRTPHSGILTKCFWPEYDKSCPTNFSDVIKSFNSSIYGQLWYLSYQPNSTGEEYSNLSQKHILQVFTSWDSASISYHYNTTAPQLPYYYYAIFDSNLDFEKGLECGLITLREMPAIGSNSFAITASYYDDALNVLYANSSNSACAELGHQLYQFDTSLSSTGGYNYTACDANEQEACISQILIRYASPYVQSFTTVQGKSATDILTDEGGIVGGVAFLSWLFTVIDQLW</sequence>
<organism evidence="2 3">
    <name type="scientific">Aspergillus minisclerotigenes</name>
    <dbReference type="NCBI Taxonomy" id="656917"/>
    <lineage>
        <taxon>Eukaryota</taxon>
        <taxon>Fungi</taxon>
        <taxon>Dikarya</taxon>
        <taxon>Ascomycota</taxon>
        <taxon>Pezizomycotina</taxon>
        <taxon>Eurotiomycetes</taxon>
        <taxon>Eurotiomycetidae</taxon>
        <taxon>Eurotiales</taxon>
        <taxon>Aspergillaceae</taxon>
        <taxon>Aspergillus</taxon>
        <taxon>Aspergillus subgen. Circumdati</taxon>
    </lineage>
</organism>
<keyword evidence="1" id="KW-0812">Transmembrane</keyword>
<evidence type="ECO:0000313" key="3">
    <source>
        <dbReference type="Proteomes" id="UP000326289"/>
    </source>
</evidence>
<keyword evidence="3" id="KW-1185">Reference proteome</keyword>
<feature type="transmembrane region" description="Helical" evidence="1">
    <location>
        <begin position="27"/>
        <end position="50"/>
    </location>
</feature>
<proteinExistence type="predicted"/>
<keyword evidence="1" id="KW-1133">Transmembrane helix</keyword>
<reference evidence="2 3" key="1">
    <citation type="submission" date="2019-04" db="EMBL/GenBank/DDBJ databases">
        <title>Fungal friends and foes A comparative genomics study of 23 Aspergillus species from section Flavi.</title>
        <authorList>
            <consortium name="DOE Joint Genome Institute"/>
            <person name="Kjaerbolling I."/>
            <person name="Vesth T.C."/>
            <person name="Frisvad J.C."/>
            <person name="Nybo J.L."/>
            <person name="Theobald S."/>
            <person name="Kildgaard S."/>
            <person name="Petersen T.I."/>
            <person name="Kuo A."/>
            <person name="Sato A."/>
            <person name="Lyhne E.K."/>
            <person name="Kogle M.E."/>
            <person name="Wiebenga A."/>
            <person name="Kun R.S."/>
            <person name="Lubbers R.J."/>
            <person name="Makela M.R."/>
            <person name="Barry K."/>
            <person name="Chovatia M."/>
            <person name="Clum A."/>
            <person name="Daum C."/>
            <person name="Haridas S."/>
            <person name="He G."/>
            <person name="LaButti K."/>
            <person name="Lipzen A."/>
            <person name="Mondo S."/>
            <person name="Pangilinan J."/>
            <person name="Riley R."/>
            <person name="Salamov A."/>
            <person name="Simmons B.A."/>
            <person name="Magnuson J.K."/>
            <person name="Henrissat B."/>
            <person name="Mortensen U.H."/>
            <person name="Larsen T.O."/>
            <person name="De vries R.P."/>
            <person name="Grigoriev I.V."/>
            <person name="Machida M."/>
            <person name="Baker S.E."/>
            <person name="Andersen M.R."/>
        </authorList>
    </citation>
    <scope>NUCLEOTIDE SEQUENCE [LARGE SCALE GENOMIC DNA]</scope>
    <source>
        <strain evidence="2 3">CBS 117635</strain>
    </source>
</reference>
<dbReference type="EMBL" id="ML732778">
    <property type="protein sequence ID" value="KAB8276131.1"/>
    <property type="molecule type" value="Genomic_DNA"/>
</dbReference>
<evidence type="ECO:0000313" key="2">
    <source>
        <dbReference type="EMBL" id="KAB8276131.1"/>
    </source>
</evidence>
<accession>A0A5N6JB81</accession>
<dbReference type="Proteomes" id="UP000326289">
    <property type="component" value="Unassembled WGS sequence"/>
</dbReference>
<protein>
    <submittedName>
        <fullName evidence="2">Uncharacterized protein</fullName>
    </submittedName>
</protein>
<feature type="transmembrane region" description="Helical" evidence="1">
    <location>
        <begin position="62"/>
        <end position="81"/>
    </location>
</feature>
<dbReference type="AlphaFoldDB" id="A0A5N6JB81"/>
<keyword evidence="1" id="KW-0472">Membrane</keyword>
<gene>
    <name evidence="2" type="ORF">BDV30DRAFT_47199</name>
</gene>
<evidence type="ECO:0000256" key="1">
    <source>
        <dbReference type="SAM" id="Phobius"/>
    </source>
</evidence>